<dbReference type="Pfam" id="PF01051">
    <property type="entry name" value="Rep3_N"/>
    <property type="match status" value="1"/>
</dbReference>
<keyword evidence="5" id="KW-1185">Reference proteome</keyword>
<dbReference type="Gene3D" id="1.10.10.10">
    <property type="entry name" value="Winged helix-like DNA-binding domain superfamily/Winged helix DNA-binding domain"/>
    <property type="match status" value="2"/>
</dbReference>
<accession>C4GNB8</accession>
<reference evidence="4" key="1">
    <citation type="submission" date="2009-04" db="EMBL/GenBank/DDBJ databases">
        <authorList>
            <person name="Weinstock G."/>
            <person name="Sodergren E."/>
            <person name="Clifton S."/>
            <person name="Fulton L."/>
            <person name="Fulton B."/>
            <person name="Courtney L."/>
            <person name="Fronick C."/>
            <person name="Harrison M."/>
            <person name="Strong C."/>
            <person name="Farmer C."/>
            <person name="Delahaunty K."/>
            <person name="Markovic C."/>
            <person name="Hall O."/>
            <person name="Minx P."/>
            <person name="Tomlinson C."/>
            <person name="Mitreva M."/>
            <person name="Nelson J."/>
            <person name="Hou S."/>
            <person name="Wollam A."/>
            <person name="Pepin K.H."/>
            <person name="Johnson M."/>
            <person name="Bhonagiri V."/>
            <person name="Nash W.E."/>
            <person name="Warren W."/>
            <person name="Chinwalla A."/>
            <person name="Mardis E.R."/>
            <person name="Wilson R.K."/>
        </authorList>
    </citation>
    <scope>NUCLEOTIDE SEQUENCE [LARGE SCALE GENOMIC DNA]</scope>
    <source>
        <strain evidence="4">ATCC 51147</strain>
    </source>
</reference>
<dbReference type="Proteomes" id="UP000003009">
    <property type="component" value="Unassembled WGS sequence"/>
</dbReference>
<dbReference type="InterPro" id="IPR036390">
    <property type="entry name" value="WH_DNA-bd_sf"/>
</dbReference>
<dbReference type="InterPro" id="IPR036388">
    <property type="entry name" value="WH-like_DNA-bd_sf"/>
</dbReference>
<dbReference type="Pfam" id="PF21205">
    <property type="entry name" value="Rep3_C"/>
    <property type="match status" value="1"/>
</dbReference>
<dbReference type="GO" id="GO:0006270">
    <property type="term" value="P:DNA replication initiation"/>
    <property type="evidence" value="ECO:0007669"/>
    <property type="project" value="InterPro"/>
</dbReference>
<dbReference type="RefSeq" id="WP_003799046.1">
    <property type="nucleotide sequence ID" value="NZ_GG665874.1"/>
</dbReference>
<evidence type="ECO:0000256" key="2">
    <source>
        <dbReference type="SAM" id="Coils"/>
    </source>
</evidence>
<feature type="coiled-coil region" evidence="2">
    <location>
        <begin position="240"/>
        <end position="271"/>
    </location>
</feature>
<evidence type="ECO:0000313" key="5">
    <source>
        <dbReference type="Proteomes" id="UP000003009"/>
    </source>
</evidence>
<dbReference type="AlphaFoldDB" id="C4GNB8"/>
<dbReference type="OrthoDB" id="8613117at2"/>
<dbReference type="EMBL" id="ACJW02000010">
    <property type="protein sequence ID" value="EEP66524.1"/>
    <property type="molecule type" value="Genomic_DNA"/>
</dbReference>
<dbReference type="STRING" id="629741.GCWU000324_03207"/>
<comment type="caution">
    <text evidence="4">The sequence shown here is derived from an EMBL/GenBank/DDBJ whole genome shotgun (WGS) entry which is preliminary data.</text>
</comment>
<feature type="domain" description="Initiator Rep protein WH1" evidence="3">
    <location>
        <begin position="11"/>
        <end position="156"/>
    </location>
</feature>
<evidence type="ECO:0000313" key="4">
    <source>
        <dbReference type="EMBL" id="EEP66524.1"/>
    </source>
</evidence>
<name>C4GNB8_9NEIS</name>
<dbReference type="InterPro" id="IPR000525">
    <property type="entry name" value="Initiator_Rep_WH1"/>
</dbReference>
<dbReference type="SUPFAM" id="SSF46785">
    <property type="entry name" value="Winged helix' DNA-binding domain"/>
    <property type="match status" value="2"/>
</dbReference>
<protein>
    <submittedName>
        <fullName evidence="4">Initiator RepB protein</fullName>
    </submittedName>
</protein>
<keyword evidence="2" id="KW-0175">Coiled coil</keyword>
<proteinExistence type="inferred from homology"/>
<gene>
    <name evidence="4" type="ORF">GCWU000324_03207</name>
</gene>
<comment type="similarity">
    <text evidence="1">Belongs to the initiator RepB protein family.</text>
</comment>
<organism evidence="4 5">
    <name type="scientific">Kingella oralis ATCC 51147</name>
    <dbReference type="NCBI Taxonomy" id="629741"/>
    <lineage>
        <taxon>Bacteria</taxon>
        <taxon>Pseudomonadati</taxon>
        <taxon>Pseudomonadota</taxon>
        <taxon>Betaproteobacteria</taxon>
        <taxon>Neisseriales</taxon>
        <taxon>Neisseriaceae</taxon>
        <taxon>Kingella</taxon>
    </lineage>
</organism>
<evidence type="ECO:0000256" key="1">
    <source>
        <dbReference type="ARBA" id="ARBA00038283"/>
    </source>
</evidence>
<evidence type="ECO:0000259" key="3">
    <source>
        <dbReference type="Pfam" id="PF01051"/>
    </source>
</evidence>
<dbReference type="HOGENOM" id="CLU_047367_2_1_4"/>
<sequence length="337" mass="38361">MKPADLKNNLVVKSNELITASYAMTVNEQRLLLACIGQIDSRTTLDNGAVFRLSVEQARDLFYTKGDQRHAYRDMQDACERLFERKVRIALPEKQELLTRFVQSIVFDPENGTADLRFAYEILPYLSQLEANFTKYRLSNIVQLTSSHAVRIYELIVSWATQGQYYKEIEIDAFRELLGLGEKYKQNSELKARVTIPAMQQINESTDFELDISFRKSKRTFKWIQLRFNQKAAAKAADLEAKQQREARALHNQAAKQNREIREREQNAAAEIAAVSDGWAEVAEGTEYLNTATNTVFRKEADRLYCEATRTSIPAAFVARALASGTFICLGLPAVGH</sequence>
<dbReference type="GO" id="GO:0003887">
    <property type="term" value="F:DNA-directed DNA polymerase activity"/>
    <property type="evidence" value="ECO:0007669"/>
    <property type="project" value="InterPro"/>
</dbReference>